<dbReference type="Proteomes" id="UP000592294">
    <property type="component" value="Unassembled WGS sequence"/>
</dbReference>
<dbReference type="AlphaFoldDB" id="A0A850R2T5"/>
<dbReference type="InterPro" id="IPR021427">
    <property type="entry name" value="DUF3077"/>
</dbReference>
<comment type="caution">
    <text evidence="1">The sequence shown here is derived from an EMBL/GenBank/DDBJ whole genome shotgun (WGS) entry which is preliminary data.</text>
</comment>
<dbReference type="RefSeq" id="WP_176974490.1">
    <property type="nucleotide sequence ID" value="NZ_JABZEO010000001.1"/>
</dbReference>
<evidence type="ECO:0000313" key="1">
    <source>
        <dbReference type="EMBL" id="NVZ07678.1"/>
    </source>
</evidence>
<dbReference type="Pfam" id="PF11275">
    <property type="entry name" value="DUF3077"/>
    <property type="match status" value="1"/>
</dbReference>
<dbReference type="EMBL" id="JABZEO010000001">
    <property type="protein sequence ID" value="NVZ07678.1"/>
    <property type="molecule type" value="Genomic_DNA"/>
</dbReference>
<sequence>MKTPETRFSYIPSIDADLFAVRAGIPLATAAEEAGCIVDAALGTIRRVACSISIDDGAHLLLSAVYSLDMAHGLLGSIQAALEDLEPSAPADGFGYYIAPSDHTAPGPFQWFVVNHANDFVVKYGTANTWSEADQIACNTIERLEKQAAPAPAPEAKPEDPETMRQVWRDMAKMAADELAKLDRAGAEQEARP</sequence>
<keyword evidence="2" id="KW-1185">Reference proteome</keyword>
<accession>A0A850R2T5</accession>
<reference evidence="1 2" key="1">
    <citation type="submission" date="2020-06" db="EMBL/GenBank/DDBJ databases">
        <title>Whole-genome sequence of Allochromatium humboldtianum DSM 21881, type strain.</title>
        <authorList>
            <person name="Kyndt J.A."/>
            <person name="Meyer T.E."/>
        </authorList>
    </citation>
    <scope>NUCLEOTIDE SEQUENCE [LARGE SCALE GENOMIC DNA]</scope>
    <source>
        <strain evidence="1 2">DSM 21881</strain>
    </source>
</reference>
<organism evidence="1 2">
    <name type="scientific">Allochromatium humboldtianum</name>
    <dbReference type="NCBI Taxonomy" id="504901"/>
    <lineage>
        <taxon>Bacteria</taxon>
        <taxon>Pseudomonadati</taxon>
        <taxon>Pseudomonadota</taxon>
        <taxon>Gammaproteobacteria</taxon>
        <taxon>Chromatiales</taxon>
        <taxon>Chromatiaceae</taxon>
        <taxon>Allochromatium</taxon>
    </lineage>
</organism>
<name>A0A850R2T5_9GAMM</name>
<evidence type="ECO:0000313" key="2">
    <source>
        <dbReference type="Proteomes" id="UP000592294"/>
    </source>
</evidence>
<gene>
    <name evidence="1" type="ORF">HW932_00200</name>
</gene>
<protein>
    <submittedName>
        <fullName evidence="1">DUF3077 domain-containing protein</fullName>
    </submittedName>
</protein>
<proteinExistence type="predicted"/>